<gene>
    <name evidence="5" type="ORF">PG996_013939</name>
</gene>
<dbReference type="Gene3D" id="3.40.710.10">
    <property type="entry name" value="DD-peptidase/beta-lactamase superfamily"/>
    <property type="match status" value="1"/>
</dbReference>
<reference evidence="5 6" key="1">
    <citation type="submission" date="2023-01" db="EMBL/GenBank/DDBJ databases">
        <title>Analysis of 21 Apiospora genomes using comparative genomics revels a genus with tremendous synthesis potential of carbohydrate active enzymes and secondary metabolites.</title>
        <authorList>
            <person name="Sorensen T."/>
        </authorList>
    </citation>
    <scope>NUCLEOTIDE SEQUENCE [LARGE SCALE GENOMIC DNA]</scope>
    <source>
        <strain evidence="5 6">CBS 83171</strain>
    </source>
</reference>
<protein>
    <submittedName>
        <fullName evidence="5">Beta-lactamase family protein</fullName>
    </submittedName>
</protein>
<evidence type="ECO:0000256" key="1">
    <source>
        <dbReference type="ARBA" id="ARBA00038215"/>
    </source>
</evidence>
<evidence type="ECO:0000256" key="2">
    <source>
        <dbReference type="SAM" id="MobiDB-lite"/>
    </source>
</evidence>
<dbReference type="InterPro" id="IPR001466">
    <property type="entry name" value="Beta-lactam-related"/>
</dbReference>
<dbReference type="Proteomes" id="UP001446871">
    <property type="component" value="Unassembled WGS sequence"/>
</dbReference>
<feature type="region of interest" description="Disordered" evidence="2">
    <location>
        <begin position="416"/>
        <end position="439"/>
    </location>
</feature>
<dbReference type="InterPro" id="IPR012338">
    <property type="entry name" value="Beta-lactam/transpept-like"/>
</dbReference>
<dbReference type="InterPro" id="IPR050491">
    <property type="entry name" value="AmpC-like"/>
</dbReference>
<feature type="region of interest" description="Disordered" evidence="2">
    <location>
        <begin position="369"/>
        <end position="404"/>
    </location>
</feature>
<dbReference type="SUPFAM" id="SSF56601">
    <property type="entry name" value="beta-lactamase/transpeptidase-like"/>
    <property type="match status" value="1"/>
</dbReference>
<dbReference type="EMBL" id="JAQQWM010000009">
    <property type="protein sequence ID" value="KAK8045875.1"/>
    <property type="molecule type" value="Genomic_DNA"/>
</dbReference>
<accession>A0ABR1TIV8</accession>
<evidence type="ECO:0000259" key="3">
    <source>
        <dbReference type="Pfam" id="PF00144"/>
    </source>
</evidence>
<feature type="compositionally biased region" description="Basic residues" evidence="2">
    <location>
        <begin position="370"/>
        <end position="385"/>
    </location>
</feature>
<proteinExistence type="inferred from homology"/>
<dbReference type="InterPro" id="IPR021860">
    <property type="entry name" value="Peptidase_S12_Pab87-rel_C"/>
</dbReference>
<dbReference type="PANTHER" id="PTHR46825:SF9">
    <property type="entry name" value="BETA-LACTAMASE-RELATED DOMAIN-CONTAINING PROTEIN"/>
    <property type="match status" value="1"/>
</dbReference>
<comment type="similarity">
    <text evidence="1">Belongs to the peptidase S12 family.</text>
</comment>
<organism evidence="5 6">
    <name type="scientific">Apiospora saccharicola</name>
    <dbReference type="NCBI Taxonomy" id="335842"/>
    <lineage>
        <taxon>Eukaryota</taxon>
        <taxon>Fungi</taxon>
        <taxon>Dikarya</taxon>
        <taxon>Ascomycota</taxon>
        <taxon>Pezizomycotina</taxon>
        <taxon>Sordariomycetes</taxon>
        <taxon>Xylariomycetidae</taxon>
        <taxon>Amphisphaeriales</taxon>
        <taxon>Apiosporaceae</taxon>
        <taxon>Apiospora</taxon>
    </lineage>
</organism>
<evidence type="ECO:0000313" key="5">
    <source>
        <dbReference type="EMBL" id="KAK8045875.1"/>
    </source>
</evidence>
<sequence length="555" mass="61425">MEAYIRSPAFNDRIEAMMRSYHVPGLSLAIVHKGQTTSAGWGQASLDPQNHARLTRSSCSKSLTAASVALLVDDDEKYPEVQWDAIMSELLPDDFVMPGVGYTENVTLDDVLSHKTGMPRHDFSCLGPLASQTDTARSITRNLRNLSVAAPLRAKFMYNNLMYTVATHLIESKTQKPFSDFLEENFFVPLGMDSTHLQPSKSRERGLGDRIGTGHDWDKANARYLGFQWPDAPEAQGAGLVVSSANDLIKWVKALLHCEGPIHGRVFQGLVRLRTITELTWRKPKPHTTPAIYAAGLEVHTYRGQRVISHGGSGFGFSGYFFLLPDLHFGAVMLGNADGADDIESIVTKELIDELLGVPMPERLYLKSFAGKKKEKPPKSTKAKGPRSPPQTQGKPEGLDRESTKALTVEASAKAISVSGKEKKKPEDPKEPQSEPQTVPLSAYTGAYWHPGYRTLIVGIRDEKLFIDAPDRSFGFMITFEHIANNYKFKGHMAFHLSAGVDSPIDSEFVWEDDQVVRMGLDLEPDMKELIWFGKKKGGDDVAEIAKRPSEVGVV</sequence>
<keyword evidence="6" id="KW-1185">Reference proteome</keyword>
<feature type="domain" description="Beta-lactamase-related" evidence="3">
    <location>
        <begin position="10"/>
        <end position="340"/>
    </location>
</feature>
<dbReference type="Pfam" id="PF00144">
    <property type="entry name" value="Beta-lactamase"/>
    <property type="match status" value="1"/>
</dbReference>
<evidence type="ECO:0000259" key="4">
    <source>
        <dbReference type="Pfam" id="PF11954"/>
    </source>
</evidence>
<comment type="caution">
    <text evidence="5">The sequence shown here is derived from an EMBL/GenBank/DDBJ whole genome shotgun (WGS) entry which is preliminary data.</text>
</comment>
<feature type="compositionally biased region" description="Basic and acidic residues" evidence="2">
    <location>
        <begin position="420"/>
        <end position="433"/>
    </location>
</feature>
<evidence type="ECO:0000313" key="6">
    <source>
        <dbReference type="Proteomes" id="UP001446871"/>
    </source>
</evidence>
<dbReference type="Pfam" id="PF11954">
    <property type="entry name" value="DUF3471"/>
    <property type="match status" value="1"/>
</dbReference>
<feature type="domain" description="Peptidase S12 Pab87-related C-terminal" evidence="4">
    <location>
        <begin position="432"/>
        <end position="533"/>
    </location>
</feature>
<dbReference type="PANTHER" id="PTHR46825">
    <property type="entry name" value="D-ALANYL-D-ALANINE-CARBOXYPEPTIDASE/ENDOPEPTIDASE AMPH"/>
    <property type="match status" value="1"/>
</dbReference>
<name>A0ABR1TIV8_9PEZI</name>